<organism evidence="1">
    <name type="scientific">Absidia glauca</name>
    <name type="common">Pin mould</name>
    <dbReference type="NCBI Taxonomy" id="4829"/>
    <lineage>
        <taxon>Eukaryota</taxon>
        <taxon>Fungi</taxon>
        <taxon>Fungi incertae sedis</taxon>
        <taxon>Mucoromycota</taxon>
        <taxon>Mucoromycotina</taxon>
        <taxon>Mucoromycetes</taxon>
        <taxon>Mucorales</taxon>
        <taxon>Cunninghamellaceae</taxon>
        <taxon>Absidia</taxon>
    </lineage>
</organism>
<reference evidence="1" key="1">
    <citation type="submission" date="2016-04" db="EMBL/GenBank/DDBJ databases">
        <authorList>
            <person name="Evans L.H."/>
            <person name="Alamgir A."/>
            <person name="Owens N."/>
            <person name="Weber N.D."/>
            <person name="Virtaneva K."/>
            <person name="Barbian K."/>
            <person name="Babar A."/>
            <person name="Rosenke K."/>
        </authorList>
    </citation>
    <scope>NUCLEOTIDE SEQUENCE [LARGE SCALE GENOMIC DNA]</scope>
    <source>
        <strain evidence="1">CBS 101.48</strain>
    </source>
</reference>
<name>A0A168Q809_ABSGL</name>
<proteinExistence type="predicted"/>
<accession>A0A168Q809</accession>
<evidence type="ECO:0000313" key="2">
    <source>
        <dbReference type="Proteomes" id="UP000078561"/>
    </source>
</evidence>
<dbReference type="InParanoid" id="A0A168Q809"/>
<gene>
    <name evidence="1" type="primary">ABSGL_09696.1 scaffold 11617</name>
</gene>
<dbReference type="EMBL" id="LT554307">
    <property type="protein sequence ID" value="SAM03840.1"/>
    <property type="molecule type" value="Genomic_DNA"/>
</dbReference>
<protein>
    <submittedName>
        <fullName evidence="1">Uncharacterized protein</fullName>
    </submittedName>
</protein>
<dbReference type="AlphaFoldDB" id="A0A168Q809"/>
<sequence>MLVCNARIAHYACMVVGFEKYMPTWIRADGRCTVLYIVIELSIFCALWEFEMPPAQYVAPPLLTFFSLQPSKTNSRRLLLYLILKSFATTSAAAM</sequence>
<keyword evidence="2" id="KW-1185">Reference proteome</keyword>
<evidence type="ECO:0000313" key="1">
    <source>
        <dbReference type="EMBL" id="SAM03840.1"/>
    </source>
</evidence>
<dbReference type="Proteomes" id="UP000078561">
    <property type="component" value="Unassembled WGS sequence"/>
</dbReference>